<organism evidence="4 5">
    <name type="scientific">Amycolatopsis rhabdoformis</name>
    <dbReference type="NCBI Taxonomy" id="1448059"/>
    <lineage>
        <taxon>Bacteria</taxon>
        <taxon>Bacillati</taxon>
        <taxon>Actinomycetota</taxon>
        <taxon>Actinomycetes</taxon>
        <taxon>Pseudonocardiales</taxon>
        <taxon>Pseudonocardiaceae</taxon>
        <taxon>Amycolatopsis</taxon>
    </lineage>
</organism>
<gene>
    <name evidence="4" type="ORF">VSH64_31525</name>
</gene>
<keyword evidence="1" id="KW-0489">Methyltransferase</keyword>
<dbReference type="PANTHER" id="PTHR11548">
    <property type="entry name" value="THYMIDYLATE SYNTHASE 1"/>
    <property type="match status" value="1"/>
</dbReference>
<evidence type="ECO:0000313" key="4">
    <source>
        <dbReference type="EMBL" id="WSE27375.1"/>
    </source>
</evidence>
<dbReference type="Proteomes" id="UP001330812">
    <property type="component" value="Chromosome"/>
</dbReference>
<evidence type="ECO:0000256" key="1">
    <source>
        <dbReference type="ARBA" id="ARBA00022603"/>
    </source>
</evidence>
<dbReference type="EMBL" id="CP142149">
    <property type="protein sequence ID" value="WSE27375.1"/>
    <property type="molecule type" value="Genomic_DNA"/>
</dbReference>
<dbReference type="RefSeq" id="WP_326566386.1">
    <property type="nucleotide sequence ID" value="NZ_CP142149.1"/>
</dbReference>
<name>A0ABZ1HZ04_9PSEU</name>
<dbReference type="InterPro" id="IPR023451">
    <property type="entry name" value="Thymidate_synth/dCMP_Mease_dom"/>
</dbReference>
<keyword evidence="5" id="KW-1185">Reference proteome</keyword>
<dbReference type="Pfam" id="PF00303">
    <property type="entry name" value="Thymidylat_synt"/>
    <property type="match status" value="1"/>
</dbReference>
<evidence type="ECO:0000256" key="2">
    <source>
        <dbReference type="ARBA" id="ARBA00022679"/>
    </source>
</evidence>
<sequence length="358" mass="40160">MSRNINEALLDVLTTIDRNGTPVPSRGGEQKEVLGALVTIDRPSERVLTVPQRNNNVFAQLAETLWVLSGRNDLEFLGRYLPRAADFSDDGSTWRAAYGPRLRAWGPQRIDQLAAIRARLSEDPLTKRAVATIFDPAADHVDSLDVPCNNWLHFLQRDGELHLSVAVRANDAIWGFSGINVFEWSVLQEIVARTFGWTVGRMSWYVGTLHVYERHYATAEKLLRHHGMRSAYEYGLSPLPIESGLDTLDAVLDTVLEAESAARNGATGHARRLTDLITDPFFNAAATMLRAYHAFKDPERPEEALRIAAELPPSDLRLAALEYLGRRAKTRDLPLLPAEREYLEYYWALSDRLATTAA</sequence>
<reference evidence="4 5" key="1">
    <citation type="journal article" date="2015" name="Int. J. Syst. Evol. Microbiol.">
        <title>Amycolatopsis rhabdoformis sp. nov., an actinomycete isolated from a tropical forest soil.</title>
        <authorList>
            <person name="Souza W.R."/>
            <person name="Silva R.E."/>
            <person name="Goodfellow M."/>
            <person name="Busarakam K."/>
            <person name="Figueiro F.S."/>
            <person name="Ferreira D."/>
            <person name="Rodrigues-Filho E."/>
            <person name="Moraes L.A.B."/>
            <person name="Zucchi T.D."/>
        </authorList>
    </citation>
    <scope>NUCLEOTIDE SEQUENCE [LARGE SCALE GENOMIC DNA]</scope>
    <source>
        <strain evidence="4 5">NCIMB 14900</strain>
    </source>
</reference>
<dbReference type="Gene3D" id="3.30.572.10">
    <property type="entry name" value="Thymidylate synthase/dCMP hydroxymethylase domain"/>
    <property type="match status" value="1"/>
</dbReference>
<dbReference type="PANTHER" id="PTHR11548:SF1">
    <property type="entry name" value="THYMIDYLATE SYNTHASE 1"/>
    <property type="match status" value="1"/>
</dbReference>
<evidence type="ECO:0000259" key="3">
    <source>
        <dbReference type="Pfam" id="PF00303"/>
    </source>
</evidence>
<dbReference type="InterPro" id="IPR045097">
    <property type="entry name" value="Thymidate_synth/dCMP_Mease"/>
</dbReference>
<feature type="domain" description="Thymidylate synthase/dCMP hydroxymethylase" evidence="3">
    <location>
        <begin position="10"/>
        <end position="225"/>
    </location>
</feature>
<evidence type="ECO:0000313" key="5">
    <source>
        <dbReference type="Proteomes" id="UP001330812"/>
    </source>
</evidence>
<keyword evidence="2" id="KW-0808">Transferase</keyword>
<accession>A0ABZ1HZ04</accession>
<protein>
    <submittedName>
        <fullName evidence="4">Thymidylate synthase</fullName>
    </submittedName>
</protein>
<proteinExistence type="predicted"/>
<dbReference type="InterPro" id="IPR036926">
    <property type="entry name" value="Thymidate_synth/dCMP_Mease_sf"/>
</dbReference>
<dbReference type="SUPFAM" id="SSF55831">
    <property type="entry name" value="Thymidylate synthase/dCMP hydroxymethylase"/>
    <property type="match status" value="1"/>
</dbReference>